<dbReference type="AlphaFoldDB" id="A0A1A9WNR7"/>
<keyword evidence="1" id="KW-0472">Membrane</keyword>
<dbReference type="EnsemblMetazoa" id="GBRI026415-RA">
    <property type="protein sequence ID" value="GBRI026415-PA"/>
    <property type="gene ID" value="GBRI026415"/>
</dbReference>
<evidence type="ECO:0000313" key="2">
    <source>
        <dbReference type="EnsemblMetazoa" id="GBRI026415-PA"/>
    </source>
</evidence>
<sequence>MYRELMIWVKPRVAHNNNTAFNSNENYYSIISMNDYALRDFGWKVVYAYGINEEGIASNYRIAENAIAWNSIEERRIANNALNISCCCCCCICNQCNQKVNSPSPSSAISMESERIKQQLTFLFAFTFPWILNKMTLQNFVFNYEKFTLAFIVTTPTTPTSVCLPLWFAKEMKLSEMLCITNDNFKQLFGSGGGYLGALNVIRLALSDFKKYSKKPLKTWMWLVTIAPSIIITC</sequence>
<keyword evidence="1" id="KW-0812">Transmembrane</keyword>
<dbReference type="Proteomes" id="UP000091820">
    <property type="component" value="Unassembled WGS sequence"/>
</dbReference>
<dbReference type="VEuPathDB" id="VectorBase:GBRI026415"/>
<accession>A0A1A9WNR7</accession>
<evidence type="ECO:0000256" key="1">
    <source>
        <dbReference type="SAM" id="Phobius"/>
    </source>
</evidence>
<keyword evidence="1" id="KW-1133">Transmembrane helix</keyword>
<reference evidence="2" key="2">
    <citation type="submission" date="2020-05" db="UniProtKB">
        <authorList>
            <consortium name="EnsemblMetazoa"/>
        </authorList>
    </citation>
    <scope>IDENTIFICATION</scope>
    <source>
        <strain evidence="2">IAEA</strain>
    </source>
</reference>
<proteinExistence type="predicted"/>
<evidence type="ECO:0000313" key="3">
    <source>
        <dbReference type="Proteomes" id="UP000091820"/>
    </source>
</evidence>
<reference evidence="3" key="1">
    <citation type="submission" date="2014-03" db="EMBL/GenBank/DDBJ databases">
        <authorList>
            <person name="Aksoy S."/>
            <person name="Warren W."/>
            <person name="Wilson R.K."/>
        </authorList>
    </citation>
    <scope>NUCLEOTIDE SEQUENCE [LARGE SCALE GENOMIC DNA]</scope>
    <source>
        <strain evidence="3">IAEA</strain>
    </source>
</reference>
<feature type="transmembrane region" description="Helical" evidence="1">
    <location>
        <begin position="120"/>
        <end position="141"/>
    </location>
</feature>
<organism evidence="2 3">
    <name type="scientific">Glossina brevipalpis</name>
    <dbReference type="NCBI Taxonomy" id="37001"/>
    <lineage>
        <taxon>Eukaryota</taxon>
        <taxon>Metazoa</taxon>
        <taxon>Ecdysozoa</taxon>
        <taxon>Arthropoda</taxon>
        <taxon>Hexapoda</taxon>
        <taxon>Insecta</taxon>
        <taxon>Pterygota</taxon>
        <taxon>Neoptera</taxon>
        <taxon>Endopterygota</taxon>
        <taxon>Diptera</taxon>
        <taxon>Brachycera</taxon>
        <taxon>Muscomorpha</taxon>
        <taxon>Hippoboscoidea</taxon>
        <taxon>Glossinidae</taxon>
        <taxon>Glossina</taxon>
    </lineage>
</organism>
<protein>
    <submittedName>
        <fullName evidence="2">Uncharacterized protein</fullName>
    </submittedName>
</protein>
<feature type="transmembrane region" description="Helical" evidence="1">
    <location>
        <begin position="147"/>
        <end position="168"/>
    </location>
</feature>
<name>A0A1A9WNR7_9MUSC</name>
<keyword evidence="3" id="KW-1185">Reference proteome</keyword>